<dbReference type="Proteomes" id="UP000316030">
    <property type="component" value="Unassembled WGS sequence"/>
</dbReference>
<dbReference type="PROSITE" id="PS50931">
    <property type="entry name" value="HTH_LYSR"/>
    <property type="match status" value="1"/>
</dbReference>
<keyword evidence="4" id="KW-0804">Transcription</keyword>
<evidence type="ECO:0000256" key="1">
    <source>
        <dbReference type="ARBA" id="ARBA00009437"/>
    </source>
</evidence>
<dbReference type="InterPro" id="IPR050950">
    <property type="entry name" value="HTH-type_LysR_regulators"/>
</dbReference>
<feature type="chain" id="PRO_5021986805" evidence="5">
    <location>
        <begin position="28"/>
        <end position="310"/>
    </location>
</feature>
<evidence type="ECO:0000313" key="8">
    <source>
        <dbReference type="Proteomes" id="UP000316030"/>
    </source>
</evidence>
<dbReference type="InterPro" id="IPR036390">
    <property type="entry name" value="WH_DNA-bd_sf"/>
</dbReference>
<dbReference type="PRINTS" id="PR00039">
    <property type="entry name" value="HTHLYSR"/>
</dbReference>
<dbReference type="EMBL" id="FXTO01000002">
    <property type="protein sequence ID" value="SMO41330.1"/>
    <property type="molecule type" value="Genomic_DNA"/>
</dbReference>
<keyword evidence="3" id="KW-0238">DNA-binding</keyword>
<dbReference type="Gene3D" id="1.10.10.10">
    <property type="entry name" value="Winged helix-like DNA-binding domain superfamily/Winged helix DNA-binding domain"/>
    <property type="match status" value="1"/>
</dbReference>
<feature type="domain" description="HTH lysR-type" evidence="6">
    <location>
        <begin position="7"/>
        <end position="64"/>
    </location>
</feature>
<evidence type="ECO:0000256" key="4">
    <source>
        <dbReference type="ARBA" id="ARBA00023163"/>
    </source>
</evidence>
<dbReference type="Pfam" id="PF00126">
    <property type="entry name" value="HTH_1"/>
    <property type="match status" value="1"/>
</dbReference>
<organism evidence="7 8">
    <name type="scientific">Thalassovita litoralis</name>
    <dbReference type="NCBI Taxonomy" id="1010611"/>
    <lineage>
        <taxon>Bacteria</taxon>
        <taxon>Pseudomonadati</taxon>
        <taxon>Pseudomonadota</taxon>
        <taxon>Alphaproteobacteria</taxon>
        <taxon>Rhodobacterales</taxon>
        <taxon>Roseobacteraceae</taxon>
        <taxon>Thalassovita</taxon>
    </lineage>
</organism>
<dbReference type="PANTHER" id="PTHR30419:SF8">
    <property type="entry name" value="NITROGEN ASSIMILATION TRANSCRIPTIONAL ACTIVATOR-RELATED"/>
    <property type="match status" value="1"/>
</dbReference>
<dbReference type="GO" id="GO:0003677">
    <property type="term" value="F:DNA binding"/>
    <property type="evidence" value="ECO:0007669"/>
    <property type="project" value="UniProtKB-KW"/>
</dbReference>
<gene>
    <name evidence="7" type="ORF">SAMN06265173_10253</name>
</gene>
<evidence type="ECO:0000313" key="7">
    <source>
        <dbReference type="EMBL" id="SMO41330.1"/>
    </source>
</evidence>
<evidence type="ECO:0000256" key="2">
    <source>
        <dbReference type="ARBA" id="ARBA00023015"/>
    </source>
</evidence>
<dbReference type="OrthoDB" id="9814165at2"/>
<evidence type="ECO:0000256" key="3">
    <source>
        <dbReference type="ARBA" id="ARBA00023125"/>
    </source>
</evidence>
<keyword evidence="5" id="KW-0732">Signal</keyword>
<proteinExistence type="inferred from homology"/>
<dbReference type="SUPFAM" id="SSF53850">
    <property type="entry name" value="Periplasmic binding protein-like II"/>
    <property type="match status" value="1"/>
</dbReference>
<accession>A0A521B3L9</accession>
<name>A0A521B3L9_9RHOB</name>
<feature type="signal peptide" evidence="5">
    <location>
        <begin position="1"/>
        <end position="27"/>
    </location>
</feature>
<sequence length="310" mass="33908">MMNSHRIRMRHLRCFLAVAQFGSVTHAAESMGTVQPSVSRTLRELEQELGGPLFERTASGLALNAQGRLLFSYVSNGLGQVDLGLKTLLGGLTSQRVRAYVLPNVVRMVMPGAVARFKSLYPAIDVTFKATTGGGLQQYIHTSEVDFGFGRLLAAEHMEGLNFEHLFSEPLVFFVRSGHPLTRQKGLSIHDIDHFPVVLPLPNTIIRAEMDRFIIAHGLSRFSNLIETLSFEFSRNYIAISDAVVCQPLGAMRRELADGSVTILNFGADELTGAVGLTTLAGQEVSEPAQLLMQVIREEVVSLGLDSNIA</sequence>
<dbReference type="InterPro" id="IPR005119">
    <property type="entry name" value="LysR_subst-bd"/>
</dbReference>
<dbReference type="Gene3D" id="3.40.190.10">
    <property type="entry name" value="Periplasmic binding protein-like II"/>
    <property type="match status" value="2"/>
</dbReference>
<dbReference type="GO" id="GO:0003700">
    <property type="term" value="F:DNA-binding transcription factor activity"/>
    <property type="evidence" value="ECO:0007669"/>
    <property type="project" value="InterPro"/>
</dbReference>
<evidence type="ECO:0000259" key="6">
    <source>
        <dbReference type="PROSITE" id="PS50931"/>
    </source>
</evidence>
<dbReference type="PANTHER" id="PTHR30419">
    <property type="entry name" value="HTH-TYPE TRANSCRIPTIONAL REGULATOR YBHD"/>
    <property type="match status" value="1"/>
</dbReference>
<dbReference type="Pfam" id="PF03466">
    <property type="entry name" value="LysR_substrate"/>
    <property type="match status" value="1"/>
</dbReference>
<keyword evidence="2" id="KW-0805">Transcription regulation</keyword>
<reference evidence="7 8" key="1">
    <citation type="submission" date="2017-05" db="EMBL/GenBank/DDBJ databases">
        <authorList>
            <person name="Varghese N."/>
            <person name="Submissions S."/>
        </authorList>
    </citation>
    <scope>NUCLEOTIDE SEQUENCE [LARGE SCALE GENOMIC DNA]</scope>
    <source>
        <strain evidence="7 8">DSM 29506</strain>
    </source>
</reference>
<dbReference type="InterPro" id="IPR036388">
    <property type="entry name" value="WH-like_DNA-bd_sf"/>
</dbReference>
<dbReference type="InterPro" id="IPR000847">
    <property type="entry name" value="LysR_HTH_N"/>
</dbReference>
<dbReference type="GO" id="GO:0005829">
    <property type="term" value="C:cytosol"/>
    <property type="evidence" value="ECO:0007669"/>
    <property type="project" value="TreeGrafter"/>
</dbReference>
<protein>
    <submittedName>
        <fullName evidence="7">LysR family transcriptional regulator, pca operon transcriptional activator</fullName>
    </submittedName>
</protein>
<dbReference type="AlphaFoldDB" id="A0A521B3L9"/>
<dbReference type="SUPFAM" id="SSF46785">
    <property type="entry name" value="Winged helix' DNA-binding domain"/>
    <property type="match status" value="1"/>
</dbReference>
<dbReference type="RefSeq" id="WP_142491828.1">
    <property type="nucleotide sequence ID" value="NZ_FXTO01000002.1"/>
</dbReference>
<comment type="similarity">
    <text evidence="1">Belongs to the LysR transcriptional regulatory family.</text>
</comment>
<evidence type="ECO:0000256" key="5">
    <source>
        <dbReference type="SAM" id="SignalP"/>
    </source>
</evidence>
<keyword evidence="8" id="KW-1185">Reference proteome</keyword>